<gene>
    <name evidence="4" type="ORF">SLS58_007847</name>
</gene>
<dbReference type="InterPro" id="IPR012349">
    <property type="entry name" value="Split_barrel_FMN-bd"/>
</dbReference>
<dbReference type="PANTHER" id="PTHR37273:SF1">
    <property type="entry name" value="ADL397C-AP"/>
    <property type="match status" value="1"/>
</dbReference>
<feature type="signal peptide" evidence="2">
    <location>
        <begin position="1"/>
        <end position="18"/>
    </location>
</feature>
<evidence type="ECO:0000259" key="3">
    <source>
        <dbReference type="Pfam" id="PF13883"/>
    </source>
</evidence>
<organism evidence="4 5">
    <name type="scientific">Diplodia intermedia</name>
    <dbReference type="NCBI Taxonomy" id="856260"/>
    <lineage>
        <taxon>Eukaryota</taxon>
        <taxon>Fungi</taxon>
        <taxon>Dikarya</taxon>
        <taxon>Ascomycota</taxon>
        <taxon>Pezizomycotina</taxon>
        <taxon>Dothideomycetes</taxon>
        <taxon>Dothideomycetes incertae sedis</taxon>
        <taxon>Botryosphaeriales</taxon>
        <taxon>Botryosphaeriaceae</taxon>
        <taxon>Diplodia</taxon>
    </lineage>
</organism>
<dbReference type="Pfam" id="PF13883">
    <property type="entry name" value="CREG_beta-barrel"/>
    <property type="match status" value="1"/>
</dbReference>
<keyword evidence="2" id="KW-0732">Signal</keyword>
<name>A0ABR3TJ75_9PEZI</name>
<dbReference type="EMBL" id="JAKEKT020000062">
    <property type="protein sequence ID" value="KAL1639543.1"/>
    <property type="molecule type" value="Genomic_DNA"/>
</dbReference>
<protein>
    <recommendedName>
        <fullName evidence="3">CREG-like beta-barrel domain-containing protein</fullName>
    </recommendedName>
</protein>
<comment type="caution">
    <text evidence="4">The sequence shown here is derived from an EMBL/GenBank/DDBJ whole genome shotgun (WGS) entry which is preliminary data.</text>
</comment>
<feature type="region of interest" description="Disordered" evidence="1">
    <location>
        <begin position="69"/>
        <end position="95"/>
    </location>
</feature>
<feature type="chain" id="PRO_5047054539" description="CREG-like beta-barrel domain-containing protein" evidence="2">
    <location>
        <begin position="19"/>
        <end position="263"/>
    </location>
</feature>
<evidence type="ECO:0000256" key="1">
    <source>
        <dbReference type="SAM" id="MobiDB-lite"/>
    </source>
</evidence>
<dbReference type="Proteomes" id="UP001521184">
    <property type="component" value="Unassembled WGS sequence"/>
</dbReference>
<keyword evidence="5" id="KW-1185">Reference proteome</keyword>
<dbReference type="SUPFAM" id="SSF50475">
    <property type="entry name" value="FMN-binding split barrel"/>
    <property type="match status" value="1"/>
</dbReference>
<dbReference type="InterPro" id="IPR055343">
    <property type="entry name" value="CREG_beta-barrel"/>
</dbReference>
<evidence type="ECO:0000256" key="2">
    <source>
        <dbReference type="SAM" id="SignalP"/>
    </source>
</evidence>
<dbReference type="PANTHER" id="PTHR37273">
    <property type="entry name" value="CHROMOSOME 8, WHOLE GENOME SHOTGUN SEQUENCE"/>
    <property type="match status" value="1"/>
</dbReference>
<dbReference type="Gene3D" id="2.30.110.10">
    <property type="entry name" value="Electron Transport, Fmn-binding Protein, Chain A"/>
    <property type="match status" value="1"/>
</dbReference>
<proteinExistence type="predicted"/>
<evidence type="ECO:0000313" key="5">
    <source>
        <dbReference type="Proteomes" id="UP001521184"/>
    </source>
</evidence>
<evidence type="ECO:0000313" key="4">
    <source>
        <dbReference type="EMBL" id="KAL1639543.1"/>
    </source>
</evidence>
<feature type="domain" description="CREG-like beta-barrel" evidence="3">
    <location>
        <begin position="42"/>
        <end position="229"/>
    </location>
</feature>
<accession>A0ABR3TJ75</accession>
<sequence length="263" mass="28886">MHLTRALTSALLAGFASASLVPAPQHIFVNPEDGDGSSYRIPTIHESAVMARRILHLSGLGTLSTVFPTNEKQQQQQQQQQKEPSAAEKRPSDVGGTPIGLVDYIADCEHATGNPTVLAIDIATSFKNVAAGSNISLGLNWVPPKGQVHSPASLPRFSLQGYLEDLGPDDVVKHAIPACFAKYHPDAVAWYPGNPIHSSHWVRFVVQEVYWIGGFGDRAYIGWIPVEEWRSVTRQEVRDCVLPGEEKKGGWREWLGFGNSWEL</sequence>
<reference evidence="4 5" key="1">
    <citation type="journal article" date="2023" name="Plant Dis.">
        <title>First Report of Diplodia intermedia Causing Canker and Dieback Diseases on Apple Trees in Canada.</title>
        <authorList>
            <person name="Ellouze W."/>
            <person name="Ilyukhin E."/>
            <person name="Sulman M."/>
            <person name="Ali S."/>
        </authorList>
    </citation>
    <scope>NUCLEOTIDE SEQUENCE [LARGE SCALE GENOMIC DNA]</scope>
    <source>
        <strain evidence="4 5">M45-28</strain>
    </source>
</reference>